<keyword evidence="3" id="KW-0479">Metal-binding</keyword>
<evidence type="ECO:0000256" key="2">
    <source>
        <dbReference type="ARBA" id="ARBA00022670"/>
    </source>
</evidence>
<evidence type="ECO:0000256" key="4">
    <source>
        <dbReference type="ARBA" id="ARBA00022801"/>
    </source>
</evidence>
<organism evidence="7 8">
    <name type="scientific">Allobacillus halotolerans</name>
    <dbReference type="NCBI Taxonomy" id="570278"/>
    <lineage>
        <taxon>Bacteria</taxon>
        <taxon>Bacillati</taxon>
        <taxon>Bacillota</taxon>
        <taxon>Bacilli</taxon>
        <taxon>Bacillales</taxon>
        <taxon>Bacillaceae</taxon>
        <taxon>Allobacillus</taxon>
    </lineage>
</organism>
<name>A0ABS6GS81_9BACI</name>
<comment type="caution">
    <text evidence="7">The sequence shown here is derived from an EMBL/GenBank/DDBJ whole genome shotgun (WGS) entry which is preliminary data.</text>
</comment>
<evidence type="ECO:0000256" key="1">
    <source>
        <dbReference type="ARBA" id="ARBA00006247"/>
    </source>
</evidence>
<comment type="similarity">
    <text evidence="1">Belongs to the peptidase M20A family.</text>
</comment>
<evidence type="ECO:0000256" key="3">
    <source>
        <dbReference type="ARBA" id="ARBA00022723"/>
    </source>
</evidence>
<dbReference type="PANTHER" id="PTHR45962">
    <property type="entry name" value="N-FATTY-ACYL-AMINO ACID SYNTHASE/HYDROLASE PM20D1"/>
    <property type="match status" value="1"/>
</dbReference>
<keyword evidence="4" id="KW-0378">Hydrolase</keyword>
<dbReference type="Proteomes" id="UP000812672">
    <property type="component" value="Unassembled WGS sequence"/>
</dbReference>
<dbReference type="PANTHER" id="PTHR45962:SF1">
    <property type="entry name" value="N-FATTY-ACYL-AMINO ACID SYNTHASE_HYDROLASE PM20D1"/>
    <property type="match status" value="1"/>
</dbReference>
<dbReference type="Pfam" id="PF01546">
    <property type="entry name" value="Peptidase_M20"/>
    <property type="match status" value="1"/>
</dbReference>
<evidence type="ECO:0000313" key="8">
    <source>
        <dbReference type="Proteomes" id="UP000812672"/>
    </source>
</evidence>
<evidence type="ECO:0000313" key="7">
    <source>
        <dbReference type="EMBL" id="MBU6081987.1"/>
    </source>
</evidence>
<dbReference type="RefSeq" id="WP_216687933.1">
    <property type="nucleotide sequence ID" value="NZ_CAUPKR010000028.1"/>
</dbReference>
<evidence type="ECO:0000259" key="6">
    <source>
        <dbReference type="Pfam" id="PF07687"/>
    </source>
</evidence>
<keyword evidence="5" id="KW-0862">Zinc</keyword>
<dbReference type="InterPro" id="IPR011650">
    <property type="entry name" value="Peptidase_M20_dimer"/>
</dbReference>
<accession>A0ABS6GS81</accession>
<dbReference type="Pfam" id="PF07687">
    <property type="entry name" value="M20_dimer"/>
    <property type="match status" value="1"/>
</dbReference>
<keyword evidence="8" id="KW-1185">Reference proteome</keyword>
<feature type="domain" description="Peptidase M20 dimerisation" evidence="6">
    <location>
        <begin position="186"/>
        <end position="308"/>
    </location>
</feature>
<reference evidence="7 8" key="1">
    <citation type="journal article" date="2011" name="Int. J. Syst. Evol. Microbiol.">
        <title>Allobacillus halotolerans gen. nov., sp. nov. isolated from shrimp paste.</title>
        <authorList>
            <person name="Sheu S.Y."/>
            <person name="Arun A.B."/>
            <person name="Jiang S.R."/>
            <person name="Young C.C."/>
            <person name="Chen W.M."/>
        </authorList>
    </citation>
    <scope>NUCLEOTIDE SEQUENCE [LARGE SCALE GENOMIC DNA]</scope>
    <source>
        <strain evidence="7 8">LMG 24826</strain>
    </source>
</reference>
<protein>
    <submittedName>
        <fullName evidence="7">M20/M25/M40 family metallo-hydrolase</fullName>
    </submittedName>
</protein>
<dbReference type="EMBL" id="JAHLZF010000028">
    <property type="protein sequence ID" value="MBU6081987.1"/>
    <property type="molecule type" value="Genomic_DNA"/>
</dbReference>
<keyword evidence="2" id="KW-0645">Protease</keyword>
<gene>
    <name evidence="7" type="ORF">KQ486_13270</name>
</gene>
<proteinExistence type="inferred from homology"/>
<evidence type="ECO:0000256" key="5">
    <source>
        <dbReference type="ARBA" id="ARBA00022833"/>
    </source>
</evidence>
<sequence>MDVKKLFQKLTQAETINANGNEIKGLEILGDYLTEYDLSYHIYYSEEKRPNFVSTLEATVPEQDALPPLVLLSHMDVVSVNEKEWTYPPFSAMEVDECIWGRGTLDTKQLTAMHANAFIEAAQLNERNRKIHFVVTADEENGSQEGMAFLSRNFPEIFTQTTVLSEGGGFLIEDHEKNYPYMLYATAEKGSAIIRLEAEGDGGHAAAPPDDMLVLKLAENAERLIRTPEGDGQQPYVQQFENELKPLMEKESEQGTFAANLLEYMKRPTFTIQSIEVGEGPLNVLPSKGAITIDLRILPEMTEADVWHFIEMCELDEDLNVEIITFEPGYLSTHQNEIIELFEQKSKQMGLDFKWLGFTALGRTDGRFIADQKSDIFGLSPTLTTFTEVLKRVHQVDERIEVESFRFGVELMSSVINAYVNNSEKV</sequence>
<dbReference type="InterPro" id="IPR047177">
    <property type="entry name" value="Pept_M20A"/>
</dbReference>
<dbReference type="InterPro" id="IPR002933">
    <property type="entry name" value="Peptidase_M20"/>
</dbReference>